<comment type="caution">
    <text evidence="6">The sequence shown here is derived from an EMBL/GenBank/DDBJ whole genome shotgun (WGS) entry which is preliminary data.</text>
</comment>
<keyword evidence="7" id="KW-1185">Reference proteome</keyword>
<dbReference type="SUPFAM" id="SSF53448">
    <property type="entry name" value="Nucleotide-diphospho-sugar transferases"/>
    <property type="match status" value="1"/>
</dbReference>
<dbReference type="EMBL" id="JACYTR010000005">
    <property type="protein sequence ID" value="MBD8524846.1"/>
    <property type="molecule type" value="Genomic_DNA"/>
</dbReference>
<keyword evidence="2" id="KW-0328">Glycosyltransferase</keyword>
<dbReference type="GO" id="GO:0016757">
    <property type="term" value="F:glycosyltransferase activity"/>
    <property type="evidence" value="ECO:0007669"/>
    <property type="project" value="UniProtKB-KW"/>
</dbReference>
<evidence type="ECO:0000313" key="6">
    <source>
        <dbReference type="EMBL" id="MBD8524846.1"/>
    </source>
</evidence>
<dbReference type="Gene3D" id="3.90.550.10">
    <property type="entry name" value="Spore Coat Polysaccharide Biosynthesis Protein SpsA, Chain A"/>
    <property type="match status" value="1"/>
</dbReference>
<dbReference type="InterPro" id="IPR029044">
    <property type="entry name" value="Nucleotide-diphossugar_trans"/>
</dbReference>
<keyword evidence="4" id="KW-0472">Membrane</keyword>
<feature type="domain" description="Glycosyltransferase 2-like" evidence="5">
    <location>
        <begin position="47"/>
        <end position="178"/>
    </location>
</feature>
<evidence type="ECO:0000256" key="1">
    <source>
        <dbReference type="ARBA" id="ARBA00006739"/>
    </source>
</evidence>
<dbReference type="PANTHER" id="PTHR43630">
    <property type="entry name" value="POLY-BETA-1,6-N-ACETYL-D-GLUCOSAMINE SYNTHASE"/>
    <property type="match status" value="1"/>
</dbReference>
<reference evidence="6 7" key="1">
    <citation type="submission" date="2020-09" db="EMBL/GenBank/DDBJ databases">
        <title>Pseudoxanthomonas sp. CAU 1598 isolated from sand of Yaerae Beach.</title>
        <authorList>
            <person name="Kim W."/>
        </authorList>
    </citation>
    <scope>NUCLEOTIDE SEQUENCE [LARGE SCALE GENOMIC DNA]</scope>
    <source>
        <strain evidence="6 7">CAU 1598</strain>
    </source>
</reference>
<proteinExistence type="inferred from homology"/>
<feature type="transmembrane region" description="Helical" evidence="4">
    <location>
        <begin position="315"/>
        <end position="335"/>
    </location>
</feature>
<evidence type="ECO:0000259" key="5">
    <source>
        <dbReference type="Pfam" id="PF00535"/>
    </source>
</evidence>
<dbReference type="AlphaFoldDB" id="A0AAW3ZK62"/>
<keyword evidence="3" id="KW-0808">Transferase</keyword>
<evidence type="ECO:0000313" key="7">
    <source>
        <dbReference type="Proteomes" id="UP000613768"/>
    </source>
</evidence>
<organism evidence="6 7">
    <name type="scientific">Pseudomarimonas arenosa</name>
    <dbReference type="NCBI Taxonomy" id="2774145"/>
    <lineage>
        <taxon>Bacteria</taxon>
        <taxon>Pseudomonadati</taxon>
        <taxon>Pseudomonadota</taxon>
        <taxon>Gammaproteobacteria</taxon>
        <taxon>Lysobacterales</taxon>
        <taxon>Lysobacteraceae</taxon>
        <taxon>Pseudomarimonas</taxon>
    </lineage>
</organism>
<sequence>MLWAWLCLLFGLAMLGLTLVGYPLWIAWQSRSRPRRRQRSDWQPSVTVCLAVYNGAQDIERKLLGLLSHDYPQDKLDVVVVDDGSDDDTVARIRALADARITLLQQSQRGGKTAALNQALQQARGEVLVLCDVRQRLEPGSINALCHALSDPATVVVGGRLCFEGEDSAAASVGLYWRFESWLRRAEAACGSVPGVSGALYAVRRADMPTIPPGLILDDVWVPMALAADGRMVDLESAAIAWDRPAPNLQIEARRKRRTLAGNWQLFALQPRWLLPGGHPLWARLVGHKLLRALLPIWFAFALLGNVGLAWQGQLLWLLLLQLIGHGMGLAAIALPGLKRMAPFKWAAALEELNYYAVLGLLDHLRGGPGHLWSTTRLNASIDRGPGV</sequence>
<gene>
    <name evidence="6" type="ORF">IFO71_03735</name>
</gene>
<dbReference type="Pfam" id="PF00535">
    <property type="entry name" value="Glycos_transf_2"/>
    <property type="match status" value="1"/>
</dbReference>
<evidence type="ECO:0000256" key="2">
    <source>
        <dbReference type="ARBA" id="ARBA00022676"/>
    </source>
</evidence>
<dbReference type="RefSeq" id="WP_192028198.1">
    <property type="nucleotide sequence ID" value="NZ_JACYTR010000005.1"/>
</dbReference>
<feature type="transmembrane region" description="Helical" evidence="4">
    <location>
        <begin position="290"/>
        <end position="309"/>
    </location>
</feature>
<dbReference type="Proteomes" id="UP000613768">
    <property type="component" value="Unassembled WGS sequence"/>
</dbReference>
<keyword evidence="4" id="KW-1133">Transmembrane helix</keyword>
<name>A0AAW3ZK62_9GAMM</name>
<feature type="transmembrane region" description="Helical" evidence="4">
    <location>
        <begin position="6"/>
        <end position="28"/>
    </location>
</feature>
<evidence type="ECO:0000256" key="4">
    <source>
        <dbReference type="SAM" id="Phobius"/>
    </source>
</evidence>
<accession>A0AAW3ZK62</accession>
<dbReference type="PANTHER" id="PTHR43630:SF1">
    <property type="entry name" value="POLY-BETA-1,6-N-ACETYL-D-GLUCOSAMINE SYNTHASE"/>
    <property type="match status" value="1"/>
</dbReference>
<protein>
    <submittedName>
        <fullName evidence="6">Glycosyltransferase</fullName>
    </submittedName>
</protein>
<evidence type="ECO:0000256" key="3">
    <source>
        <dbReference type="ARBA" id="ARBA00022679"/>
    </source>
</evidence>
<comment type="similarity">
    <text evidence="1">Belongs to the glycosyltransferase 2 family.</text>
</comment>
<dbReference type="InterPro" id="IPR001173">
    <property type="entry name" value="Glyco_trans_2-like"/>
</dbReference>
<keyword evidence="4" id="KW-0812">Transmembrane</keyword>